<dbReference type="STRING" id="550983.A4R26_05480"/>
<keyword evidence="15" id="KW-1185">Reference proteome</keyword>
<gene>
    <name evidence="14" type="ORF">A4R26_05480</name>
</gene>
<keyword evidence="11" id="KW-0732">Signal</keyword>
<keyword evidence="6 8" id="KW-0472">Membrane</keyword>
<feature type="region of interest" description="Disordered" evidence="10">
    <location>
        <begin position="1055"/>
        <end position="1075"/>
    </location>
</feature>
<comment type="subcellular location">
    <subcellularLocation>
        <location evidence="1 8">Cell outer membrane</location>
        <topology evidence="1 8">Multi-pass membrane protein</topology>
    </subcellularLocation>
</comment>
<keyword evidence="5 9" id="KW-0798">TonB box</keyword>
<reference evidence="15" key="1">
    <citation type="submission" date="2016-04" db="EMBL/GenBank/DDBJ databases">
        <authorList>
            <person name="Chen L."/>
            <person name="Zhuang W."/>
            <person name="Wang G."/>
        </authorList>
    </citation>
    <scope>NUCLEOTIDE SEQUENCE [LARGE SCALE GENOMIC DNA]</scope>
    <source>
        <strain evidence="15">208</strain>
    </source>
</reference>
<comment type="caution">
    <text evidence="14">The sequence shown here is derived from an EMBL/GenBank/DDBJ whole genome shotgun (WGS) entry which is preliminary data.</text>
</comment>
<keyword evidence="4 8" id="KW-0812">Transmembrane</keyword>
<feature type="chain" id="PRO_5013093906" evidence="11">
    <location>
        <begin position="23"/>
        <end position="1091"/>
    </location>
</feature>
<evidence type="ECO:0000256" key="7">
    <source>
        <dbReference type="ARBA" id="ARBA00023237"/>
    </source>
</evidence>
<name>A0A1V9FE31_9BACT</name>
<evidence type="ECO:0000256" key="10">
    <source>
        <dbReference type="SAM" id="MobiDB-lite"/>
    </source>
</evidence>
<evidence type="ECO:0000313" key="15">
    <source>
        <dbReference type="Proteomes" id="UP000192276"/>
    </source>
</evidence>
<evidence type="ECO:0000259" key="13">
    <source>
        <dbReference type="Pfam" id="PF07715"/>
    </source>
</evidence>
<feature type="domain" description="TonB-dependent receptor plug" evidence="13">
    <location>
        <begin position="129"/>
        <end position="234"/>
    </location>
</feature>
<dbReference type="NCBIfam" id="TIGR04057">
    <property type="entry name" value="SusC_RagA_signa"/>
    <property type="match status" value="1"/>
</dbReference>
<dbReference type="InterPro" id="IPR023996">
    <property type="entry name" value="TonB-dep_OMP_SusC/RagA"/>
</dbReference>
<evidence type="ECO:0000259" key="12">
    <source>
        <dbReference type="Pfam" id="PF00593"/>
    </source>
</evidence>
<proteinExistence type="inferred from homology"/>
<dbReference type="SUPFAM" id="SSF56935">
    <property type="entry name" value="Porins"/>
    <property type="match status" value="1"/>
</dbReference>
<evidence type="ECO:0000256" key="8">
    <source>
        <dbReference type="PROSITE-ProRule" id="PRU01360"/>
    </source>
</evidence>
<sequence>MYQNAKWVSCLLWLLLALPGLAQEIQPAVKGIVKNETAEPMAGVTVQIENKRSKFKRAVQTDGTGTFVVNSLEAEGSYTFTFTYVGYERRVLTGYNYKKGEMITLSIKLEPVSNVMNDVVIVGYGSQKKVNLTGAVDQVSGEELENRSVPNLNQGLQGLIPNLNIVMYDGKPIQAPAMNIRGNTSIGQGGNALVLIDGVEGDPSMINPNDVATVTVLKDAASAAIYGARGAFGVVLITTKSPVKGKSSITYSSGYSIKKPTTVPDMVTNGYQFAKYFNEAWTAWNDYSQTPQNVNKTVKFSQAYLAEFERRDQDPSLPKVDINANGEYVYYENTDWYDLLYKKHNGAMEHNLSFTGSTDKASFYLTGRYYGQEGVFRYNSDDYKIYNIRAKGTMQVLPWLRIDNNTDYSTMKYHNPLNVGEGGGIWRNIADEGHMMAPLVNPDGYLSWSAAYTVGDFYYGKNGIDIDKRIFRNTTSFTASFLKDKLRVKGDITILNLDSNTTQIRVPVPYTLKPGIVQYVGANTNDLQNMYRQTQYIATNLYGEYETRLGNAHSVKAMAGFNFEQSTTKRLTTLRNGLIYEDARDINLALGQSVTTAGGWERWDIAGGFFRLNYGFKDRYLVEVNGRYDGSSKFPSSERYAFFPSVSAGWRLSNEPFWNVPRNIVSDVKIRGSYGSLGNGNISSYAFQEQFLPYQSNRLLSGVKYSYTTSPAVLPDGLTWETATTSDIGVDLSLLSGRLQFTGDYYVRKTTDMFTTGKTLPAVFGGAVPKGNYADMKTTGWELSLSWRDKLTVAGKPFSYGARVVMGDYTSEITRYNNDTKMLSDFYVGQKVGEIWGYTTDGLFTADNINEAGMQTLIKSSTSGTTRVGDVKFRDVNGDKVINNGLNRVDSSGDLRVIGNALPRYTFGTSFDVGWNGVFVSAFFQGVLKQDWWPGAESDVFWGMYNRPYNKLPKSHLDKMWNETDNPQAYFPRLRGYIAQGSGRSLNVVQTRYLQNVAYIRLKNIQVGYNLPAQLIHKISLSNARVYVSGENLWSWTPFYRITKDLDVENIRRSDMITNPPTSNDQNSNNSGNGNNYPILKTITFGLSLTF</sequence>
<dbReference type="EMBL" id="LWBP01000199">
    <property type="protein sequence ID" value="OQP56610.1"/>
    <property type="molecule type" value="Genomic_DNA"/>
</dbReference>
<dbReference type="InterPro" id="IPR000531">
    <property type="entry name" value="Beta-barrel_TonB"/>
</dbReference>
<dbReference type="NCBIfam" id="TIGR04056">
    <property type="entry name" value="OMP_RagA_SusC"/>
    <property type="match status" value="1"/>
</dbReference>
<evidence type="ECO:0000256" key="4">
    <source>
        <dbReference type="ARBA" id="ARBA00022692"/>
    </source>
</evidence>
<organism evidence="14 15">
    <name type="scientific">Niastella populi</name>
    <dbReference type="NCBI Taxonomy" id="550983"/>
    <lineage>
        <taxon>Bacteria</taxon>
        <taxon>Pseudomonadati</taxon>
        <taxon>Bacteroidota</taxon>
        <taxon>Chitinophagia</taxon>
        <taxon>Chitinophagales</taxon>
        <taxon>Chitinophagaceae</taxon>
        <taxon>Niastella</taxon>
    </lineage>
</organism>
<dbReference type="InterPro" id="IPR039426">
    <property type="entry name" value="TonB-dep_rcpt-like"/>
</dbReference>
<evidence type="ECO:0000256" key="2">
    <source>
        <dbReference type="ARBA" id="ARBA00022448"/>
    </source>
</evidence>
<accession>A0A1V9FE31</accession>
<evidence type="ECO:0000256" key="3">
    <source>
        <dbReference type="ARBA" id="ARBA00022452"/>
    </source>
</evidence>
<dbReference type="InterPro" id="IPR008969">
    <property type="entry name" value="CarboxyPept-like_regulatory"/>
</dbReference>
<comment type="similarity">
    <text evidence="8 9">Belongs to the TonB-dependent receptor family.</text>
</comment>
<dbReference type="Pfam" id="PF13620">
    <property type="entry name" value="CarboxypepD_reg"/>
    <property type="match status" value="1"/>
</dbReference>
<keyword evidence="2 8" id="KW-0813">Transport</keyword>
<dbReference type="Pfam" id="PF07715">
    <property type="entry name" value="Plug"/>
    <property type="match status" value="1"/>
</dbReference>
<evidence type="ECO:0000256" key="5">
    <source>
        <dbReference type="ARBA" id="ARBA00023077"/>
    </source>
</evidence>
<dbReference type="Proteomes" id="UP000192276">
    <property type="component" value="Unassembled WGS sequence"/>
</dbReference>
<evidence type="ECO:0000313" key="14">
    <source>
        <dbReference type="EMBL" id="OQP56610.1"/>
    </source>
</evidence>
<dbReference type="Gene3D" id="2.60.40.1120">
    <property type="entry name" value="Carboxypeptidase-like, regulatory domain"/>
    <property type="match status" value="1"/>
</dbReference>
<keyword evidence="3 8" id="KW-1134">Transmembrane beta strand</keyword>
<keyword evidence="7 8" id="KW-0998">Cell outer membrane</keyword>
<evidence type="ECO:0000256" key="6">
    <source>
        <dbReference type="ARBA" id="ARBA00023136"/>
    </source>
</evidence>
<dbReference type="Gene3D" id="2.170.130.10">
    <property type="entry name" value="TonB-dependent receptor, plug domain"/>
    <property type="match status" value="1"/>
</dbReference>
<dbReference type="PROSITE" id="PS52016">
    <property type="entry name" value="TONB_DEPENDENT_REC_3"/>
    <property type="match status" value="1"/>
</dbReference>
<dbReference type="Gene3D" id="2.40.170.20">
    <property type="entry name" value="TonB-dependent receptor, beta-barrel domain"/>
    <property type="match status" value="1"/>
</dbReference>
<dbReference type="InterPro" id="IPR036942">
    <property type="entry name" value="Beta-barrel_TonB_sf"/>
</dbReference>
<dbReference type="InterPro" id="IPR023997">
    <property type="entry name" value="TonB-dep_OMP_SusC/RagA_CS"/>
</dbReference>
<dbReference type="Pfam" id="PF00593">
    <property type="entry name" value="TonB_dep_Rec_b-barrel"/>
    <property type="match status" value="1"/>
</dbReference>
<dbReference type="GO" id="GO:0009279">
    <property type="term" value="C:cell outer membrane"/>
    <property type="evidence" value="ECO:0007669"/>
    <property type="project" value="UniProtKB-SubCell"/>
</dbReference>
<feature type="signal peptide" evidence="11">
    <location>
        <begin position="1"/>
        <end position="22"/>
    </location>
</feature>
<feature type="domain" description="TonB-dependent receptor-like beta-barrel" evidence="12">
    <location>
        <begin position="444"/>
        <end position="1033"/>
    </location>
</feature>
<dbReference type="SUPFAM" id="SSF49464">
    <property type="entry name" value="Carboxypeptidase regulatory domain-like"/>
    <property type="match status" value="1"/>
</dbReference>
<evidence type="ECO:0000256" key="1">
    <source>
        <dbReference type="ARBA" id="ARBA00004571"/>
    </source>
</evidence>
<dbReference type="InterPro" id="IPR012910">
    <property type="entry name" value="Plug_dom"/>
</dbReference>
<evidence type="ECO:0000256" key="11">
    <source>
        <dbReference type="SAM" id="SignalP"/>
    </source>
</evidence>
<feature type="compositionally biased region" description="Polar residues" evidence="10">
    <location>
        <begin position="1056"/>
        <end position="1066"/>
    </location>
</feature>
<evidence type="ECO:0000256" key="9">
    <source>
        <dbReference type="RuleBase" id="RU003357"/>
    </source>
</evidence>
<dbReference type="AlphaFoldDB" id="A0A1V9FE31"/>
<protein>
    <submittedName>
        <fullName evidence="14">SusC/RagA family protein</fullName>
    </submittedName>
</protein>
<dbReference type="InterPro" id="IPR037066">
    <property type="entry name" value="Plug_dom_sf"/>
</dbReference>